<name>A0ABW3JYP9_9BACT</name>
<dbReference type="EMBL" id="JBHTKA010000001">
    <property type="protein sequence ID" value="MFD0998291.1"/>
    <property type="molecule type" value="Genomic_DNA"/>
</dbReference>
<protein>
    <submittedName>
        <fullName evidence="2">ArsO family NAD(P)H-dependent flavin-containing monooxygenase</fullName>
    </submittedName>
</protein>
<gene>
    <name evidence="2" type="ORF">ACFQ21_03195</name>
</gene>
<keyword evidence="3" id="KW-1185">Reference proteome</keyword>
<dbReference type="NCBIfam" id="NF040505">
    <property type="entry name" value="ArsO_flavin_mono"/>
    <property type="match status" value="1"/>
</dbReference>
<dbReference type="Proteomes" id="UP001597112">
    <property type="component" value="Unassembled WGS sequence"/>
</dbReference>
<keyword evidence="2" id="KW-0503">Monooxygenase</keyword>
<dbReference type="PRINTS" id="PR00469">
    <property type="entry name" value="PNDRDTASEII"/>
</dbReference>
<proteinExistence type="predicted"/>
<accession>A0ABW3JYP9</accession>
<organism evidence="2 3">
    <name type="scientific">Ohtaekwangia kribbensis</name>
    <dbReference type="NCBI Taxonomy" id="688913"/>
    <lineage>
        <taxon>Bacteria</taxon>
        <taxon>Pseudomonadati</taxon>
        <taxon>Bacteroidota</taxon>
        <taxon>Cytophagia</taxon>
        <taxon>Cytophagales</taxon>
        <taxon>Fulvivirgaceae</taxon>
        <taxon>Ohtaekwangia</taxon>
    </lineage>
</organism>
<dbReference type="SUPFAM" id="SSF51905">
    <property type="entry name" value="FAD/NAD(P)-binding domain"/>
    <property type="match status" value="2"/>
</dbReference>
<dbReference type="PRINTS" id="PR00368">
    <property type="entry name" value="FADPNR"/>
</dbReference>
<dbReference type="RefSeq" id="WP_377574743.1">
    <property type="nucleotide sequence ID" value="NZ_JBHTKA010000001.1"/>
</dbReference>
<dbReference type="PANTHER" id="PTHR43539:SF78">
    <property type="entry name" value="FLAVIN-CONTAINING MONOOXYGENASE"/>
    <property type="match status" value="1"/>
</dbReference>
<dbReference type="Pfam" id="PF13738">
    <property type="entry name" value="Pyr_redox_3"/>
    <property type="match status" value="1"/>
</dbReference>
<sequence length="358" mass="39905">MENRFDVIVIGGGQSGLALGYYLRRSGLSYIILDNQEEPGGAWLHTWKSLRLFSPAQWSSLPGMIMTGGTDYYPTRDVAIEYLKSYETKYNLSIRRPVQVTRVYKREGEFQLETSDGLYFSKTVVSSTGSFSNPYIPSFEGINVFKGQVLHSGEYQTPDIFTGKRVAIVGEGNSGAQILAEISKVTGTLWITQKEPRFLPDHIDGRFLFDAATQMYEAQKAGKRYRLPSLGDIVMVDAVKEARSNKVYNSSIRPFQHFTEDSLVWSDGHEEKIDVVIFCTGFKASLNHLDALGVINEEGKIDTDGTRAMHIPGLWLVGYGNWTGFASATLIGVGRSAKTTVEQLSTYITKQKESLSLK</sequence>
<dbReference type="Gene3D" id="3.50.50.60">
    <property type="entry name" value="FAD/NAD(P)-binding domain"/>
    <property type="match status" value="1"/>
</dbReference>
<evidence type="ECO:0000313" key="3">
    <source>
        <dbReference type="Proteomes" id="UP001597112"/>
    </source>
</evidence>
<dbReference type="InterPro" id="IPR050982">
    <property type="entry name" value="Auxin_biosynth/cation_transpt"/>
</dbReference>
<evidence type="ECO:0000313" key="2">
    <source>
        <dbReference type="EMBL" id="MFD0998291.1"/>
    </source>
</evidence>
<dbReference type="GO" id="GO:0004497">
    <property type="term" value="F:monooxygenase activity"/>
    <property type="evidence" value="ECO:0007669"/>
    <property type="project" value="UniProtKB-KW"/>
</dbReference>
<dbReference type="PANTHER" id="PTHR43539">
    <property type="entry name" value="FLAVIN-BINDING MONOOXYGENASE-LIKE PROTEIN (AFU_ORTHOLOGUE AFUA_4G09220)"/>
    <property type="match status" value="1"/>
</dbReference>
<comment type="caution">
    <text evidence="2">The sequence shown here is derived from an EMBL/GenBank/DDBJ whole genome shotgun (WGS) entry which is preliminary data.</text>
</comment>
<reference evidence="3" key="1">
    <citation type="journal article" date="2019" name="Int. J. Syst. Evol. Microbiol.">
        <title>The Global Catalogue of Microorganisms (GCM) 10K type strain sequencing project: providing services to taxonomists for standard genome sequencing and annotation.</title>
        <authorList>
            <consortium name="The Broad Institute Genomics Platform"/>
            <consortium name="The Broad Institute Genome Sequencing Center for Infectious Disease"/>
            <person name="Wu L."/>
            <person name="Ma J."/>
        </authorList>
    </citation>
    <scope>NUCLEOTIDE SEQUENCE [LARGE SCALE GENOMIC DNA]</scope>
    <source>
        <strain evidence="3">CCUG 58938</strain>
    </source>
</reference>
<evidence type="ECO:0000256" key="1">
    <source>
        <dbReference type="ARBA" id="ARBA00023002"/>
    </source>
</evidence>
<keyword evidence="1" id="KW-0560">Oxidoreductase</keyword>
<dbReference type="InterPro" id="IPR036188">
    <property type="entry name" value="FAD/NAD-bd_sf"/>
</dbReference>